<evidence type="ECO:0000313" key="2">
    <source>
        <dbReference type="EMBL" id="SDM58375.1"/>
    </source>
</evidence>
<organism evidence="2 3">
    <name type="scientific">Pedobacter steynii</name>
    <dbReference type="NCBI Taxonomy" id="430522"/>
    <lineage>
        <taxon>Bacteria</taxon>
        <taxon>Pseudomonadati</taxon>
        <taxon>Bacteroidota</taxon>
        <taxon>Sphingobacteriia</taxon>
        <taxon>Sphingobacteriales</taxon>
        <taxon>Sphingobacteriaceae</taxon>
        <taxon>Pedobacter</taxon>
    </lineage>
</organism>
<dbReference type="EMBL" id="FNGY01000004">
    <property type="protein sequence ID" value="SDM58375.1"/>
    <property type="molecule type" value="Genomic_DNA"/>
</dbReference>
<proteinExistence type="predicted"/>
<evidence type="ECO:0000256" key="1">
    <source>
        <dbReference type="SAM" id="Phobius"/>
    </source>
</evidence>
<feature type="transmembrane region" description="Helical" evidence="1">
    <location>
        <begin position="20"/>
        <end position="39"/>
    </location>
</feature>
<sequence>MYSNQDFPYGYLNIKTMKNYSVKIMSALIMMISVLLTACNKEEKLNAEIEPAKVFDTSTPLGKKQKEFFDKFDVLFEYNWDRNVFARNAVADPANTKDILPYMEIMEELYFKALEKTAIKNSFVTKETPLTIYLIGSGINYGGAESFGESTVGQAGNIQPNRLTLGGLNNFGELLRKKNSDQQFLNMIYESATFSNPGDAGLIGFLYHEFTHYVNTRNDIPVPFALAAAANYLKGTDGYTRVSKTDAYKKGFLIPYGMQNEMEDFATYTQIMVWKTPEDIKKDYLLGPEAIRKYNYVDEYYKNLGLDLNKLRIYLQSPEVKASLLAIKKKYE</sequence>
<gene>
    <name evidence="2" type="ORF">SAMN05421820_104151</name>
</gene>
<dbReference type="InterPro" id="IPR030890">
    <property type="entry name" value="LP_HExxH_w_TonB"/>
</dbReference>
<dbReference type="Pfam" id="PF15890">
    <property type="entry name" value="Peptidase_Mx1"/>
    <property type="match status" value="1"/>
</dbReference>
<dbReference type="OrthoDB" id="1113652at2"/>
<dbReference type="Gene3D" id="3.40.390.70">
    <property type="match status" value="1"/>
</dbReference>
<dbReference type="Proteomes" id="UP000183200">
    <property type="component" value="Unassembled WGS sequence"/>
</dbReference>
<accession>A0A1G9UFS0</accession>
<keyword evidence="1" id="KW-0812">Transmembrane</keyword>
<evidence type="ECO:0000313" key="3">
    <source>
        <dbReference type="Proteomes" id="UP000183200"/>
    </source>
</evidence>
<keyword evidence="2" id="KW-0449">Lipoprotein</keyword>
<keyword evidence="3" id="KW-1185">Reference proteome</keyword>
<keyword evidence="2" id="KW-0378">Hydrolase</keyword>
<protein>
    <submittedName>
        <fullName evidence="2">Substrate import-associated zinc metallohydrolase lipoprotein</fullName>
    </submittedName>
</protein>
<reference evidence="3" key="1">
    <citation type="submission" date="2016-10" db="EMBL/GenBank/DDBJ databases">
        <authorList>
            <person name="Varghese N."/>
            <person name="Submissions S."/>
        </authorList>
    </citation>
    <scope>NUCLEOTIDE SEQUENCE [LARGE SCALE GENOMIC DNA]</scope>
    <source>
        <strain evidence="3">DSM 19110</strain>
    </source>
</reference>
<name>A0A1G9UFS0_9SPHI</name>
<dbReference type="GO" id="GO:0016787">
    <property type="term" value="F:hydrolase activity"/>
    <property type="evidence" value="ECO:0007669"/>
    <property type="project" value="UniProtKB-KW"/>
</dbReference>
<dbReference type="NCBIfam" id="TIGR04549">
    <property type="entry name" value="LP_HExxH_w_tonB"/>
    <property type="match status" value="1"/>
</dbReference>
<keyword evidence="1" id="KW-1133">Transmembrane helix</keyword>
<keyword evidence="1" id="KW-0472">Membrane</keyword>
<dbReference type="AlphaFoldDB" id="A0A1G9UFS0"/>